<accession>A0A0P0VIG1</accession>
<feature type="region of interest" description="Disordered" evidence="1">
    <location>
        <begin position="1"/>
        <end position="99"/>
    </location>
</feature>
<proteinExistence type="predicted"/>
<dbReference type="Proteomes" id="UP000059680">
    <property type="component" value="Chromosome 2"/>
</dbReference>
<dbReference type="AlphaFoldDB" id="A0A0P0VIG1"/>
<dbReference type="SMR" id="A0A0P0VIG1"/>
<evidence type="ECO:0000313" key="3">
    <source>
        <dbReference type="Proteomes" id="UP000059680"/>
    </source>
</evidence>
<dbReference type="EMBL" id="AP014958">
    <property type="protein sequence ID" value="BAS78454.1"/>
    <property type="molecule type" value="Genomic_DNA"/>
</dbReference>
<reference evidence="2 3" key="2">
    <citation type="journal article" date="2013" name="Plant Cell Physiol.">
        <title>Rice Annotation Project Database (RAP-DB): an integrative and interactive database for rice genomics.</title>
        <authorList>
            <person name="Sakai H."/>
            <person name="Lee S.S."/>
            <person name="Tanaka T."/>
            <person name="Numa H."/>
            <person name="Kim J."/>
            <person name="Kawahara Y."/>
            <person name="Wakimoto H."/>
            <person name="Yang C.C."/>
            <person name="Iwamoto M."/>
            <person name="Abe T."/>
            <person name="Yamada Y."/>
            <person name="Muto A."/>
            <person name="Inokuchi H."/>
            <person name="Ikemura T."/>
            <person name="Matsumoto T."/>
            <person name="Sasaki T."/>
            <person name="Itoh T."/>
        </authorList>
    </citation>
    <scope>NUCLEOTIDE SEQUENCE [LARGE SCALE GENOMIC DNA]</scope>
    <source>
        <strain evidence="3">cv. Nipponbare</strain>
    </source>
</reference>
<keyword evidence="3" id="KW-1185">Reference proteome</keyword>
<feature type="compositionally biased region" description="Basic and acidic residues" evidence="1">
    <location>
        <begin position="47"/>
        <end position="57"/>
    </location>
</feature>
<feature type="compositionally biased region" description="Basic and acidic residues" evidence="1">
    <location>
        <begin position="73"/>
        <end position="88"/>
    </location>
</feature>
<evidence type="ECO:0000256" key="1">
    <source>
        <dbReference type="SAM" id="MobiDB-lite"/>
    </source>
</evidence>
<reference evidence="3" key="1">
    <citation type="journal article" date="2005" name="Nature">
        <title>The map-based sequence of the rice genome.</title>
        <authorList>
            <consortium name="International rice genome sequencing project (IRGSP)"/>
            <person name="Matsumoto T."/>
            <person name="Wu J."/>
            <person name="Kanamori H."/>
            <person name="Katayose Y."/>
            <person name="Fujisawa M."/>
            <person name="Namiki N."/>
            <person name="Mizuno H."/>
            <person name="Yamamoto K."/>
            <person name="Antonio B.A."/>
            <person name="Baba T."/>
            <person name="Sakata K."/>
            <person name="Nagamura Y."/>
            <person name="Aoki H."/>
            <person name="Arikawa K."/>
            <person name="Arita K."/>
            <person name="Bito T."/>
            <person name="Chiden Y."/>
            <person name="Fujitsuka N."/>
            <person name="Fukunaka R."/>
            <person name="Hamada M."/>
            <person name="Harada C."/>
            <person name="Hayashi A."/>
            <person name="Hijishita S."/>
            <person name="Honda M."/>
            <person name="Hosokawa S."/>
            <person name="Ichikawa Y."/>
            <person name="Idonuma A."/>
            <person name="Iijima M."/>
            <person name="Ikeda M."/>
            <person name="Ikeno M."/>
            <person name="Ito K."/>
            <person name="Ito S."/>
            <person name="Ito T."/>
            <person name="Ito Y."/>
            <person name="Ito Y."/>
            <person name="Iwabuchi A."/>
            <person name="Kamiya K."/>
            <person name="Karasawa W."/>
            <person name="Kurita K."/>
            <person name="Katagiri S."/>
            <person name="Kikuta A."/>
            <person name="Kobayashi H."/>
            <person name="Kobayashi N."/>
            <person name="Machita K."/>
            <person name="Maehara T."/>
            <person name="Masukawa M."/>
            <person name="Mizubayashi T."/>
            <person name="Mukai Y."/>
            <person name="Nagasaki H."/>
            <person name="Nagata Y."/>
            <person name="Naito S."/>
            <person name="Nakashima M."/>
            <person name="Nakama Y."/>
            <person name="Nakamichi Y."/>
            <person name="Nakamura M."/>
            <person name="Meguro A."/>
            <person name="Negishi M."/>
            <person name="Ohta I."/>
            <person name="Ohta T."/>
            <person name="Okamoto M."/>
            <person name="Ono N."/>
            <person name="Saji S."/>
            <person name="Sakaguchi M."/>
            <person name="Sakai K."/>
            <person name="Shibata M."/>
            <person name="Shimokawa T."/>
            <person name="Song J."/>
            <person name="Takazaki Y."/>
            <person name="Terasawa K."/>
            <person name="Tsugane M."/>
            <person name="Tsuji K."/>
            <person name="Ueda S."/>
            <person name="Waki K."/>
            <person name="Yamagata H."/>
            <person name="Yamamoto M."/>
            <person name="Yamamoto S."/>
            <person name="Yamane H."/>
            <person name="Yoshiki S."/>
            <person name="Yoshihara R."/>
            <person name="Yukawa K."/>
            <person name="Zhong H."/>
            <person name="Yano M."/>
            <person name="Yuan Q."/>
            <person name="Ouyang S."/>
            <person name="Liu J."/>
            <person name="Jones K.M."/>
            <person name="Gansberger K."/>
            <person name="Moffat K."/>
            <person name="Hill J."/>
            <person name="Bera J."/>
            <person name="Fadrosh D."/>
            <person name="Jin S."/>
            <person name="Johri S."/>
            <person name="Kim M."/>
            <person name="Overton L."/>
            <person name="Reardon M."/>
            <person name="Tsitrin T."/>
            <person name="Vuong H."/>
            <person name="Weaver B."/>
            <person name="Ciecko A."/>
            <person name="Tallon L."/>
            <person name="Jackson J."/>
            <person name="Pai G."/>
            <person name="Aken S.V."/>
            <person name="Utterback T."/>
            <person name="Reidmuller S."/>
            <person name="Feldblyum T."/>
            <person name="Hsiao J."/>
            <person name="Zismann V."/>
            <person name="Iobst S."/>
            <person name="de Vazeille A.R."/>
            <person name="Buell C.R."/>
            <person name="Ying K."/>
            <person name="Li Y."/>
            <person name="Lu T."/>
            <person name="Huang Y."/>
            <person name="Zhao Q."/>
            <person name="Feng Q."/>
            <person name="Zhang L."/>
            <person name="Zhu J."/>
            <person name="Weng Q."/>
            <person name="Mu J."/>
            <person name="Lu Y."/>
            <person name="Fan D."/>
            <person name="Liu Y."/>
            <person name="Guan J."/>
            <person name="Zhang Y."/>
            <person name="Yu S."/>
            <person name="Liu X."/>
            <person name="Zhang Y."/>
            <person name="Hong G."/>
            <person name="Han B."/>
            <person name="Choisne N."/>
            <person name="Demange N."/>
            <person name="Orjeda G."/>
            <person name="Samain S."/>
            <person name="Cattolico L."/>
            <person name="Pelletier E."/>
            <person name="Couloux A."/>
            <person name="Segurens B."/>
            <person name="Wincker P."/>
            <person name="D'Hont A."/>
            <person name="Scarpelli C."/>
            <person name="Weissenbach J."/>
            <person name="Salanoubat M."/>
            <person name="Quetier F."/>
            <person name="Yu Y."/>
            <person name="Kim H.R."/>
            <person name="Rambo T."/>
            <person name="Currie J."/>
            <person name="Collura K."/>
            <person name="Luo M."/>
            <person name="Yang T."/>
            <person name="Ammiraju J.S.S."/>
            <person name="Engler F."/>
            <person name="Soderlund C."/>
            <person name="Wing R.A."/>
            <person name="Palmer L.E."/>
            <person name="de la Bastide M."/>
            <person name="Spiegel L."/>
            <person name="Nascimento L."/>
            <person name="Zutavern T."/>
            <person name="O'Shaughnessy A."/>
            <person name="Dike S."/>
            <person name="Dedhia N."/>
            <person name="Preston R."/>
            <person name="Balija V."/>
            <person name="McCombie W.R."/>
            <person name="Chow T."/>
            <person name="Chen H."/>
            <person name="Chung M."/>
            <person name="Chen C."/>
            <person name="Shaw J."/>
            <person name="Wu H."/>
            <person name="Hsiao K."/>
            <person name="Chao Y."/>
            <person name="Chu M."/>
            <person name="Cheng C."/>
            <person name="Hour A."/>
            <person name="Lee P."/>
            <person name="Lin S."/>
            <person name="Lin Y."/>
            <person name="Liou J."/>
            <person name="Liu S."/>
            <person name="Hsing Y."/>
            <person name="Raghuvanshi S."/>
            <person name="Mohanty A."/>
            <person name="Bharti A.K."/>
            <person name="Gaur A."/>
            <person name="Gupta V."/>
            <person name="Kumar D."/>
            <person name="Ravi V."/>
            <person name="Vij S."/>
            <person name="Kapur A."/>
            <person name="Khurana P."/>
            <person name="Khurana P."/>
            <person name="Khurana J.P."/>
            <person name="Tyagi A.K."/>
            <person name="Gaikwad K."/>
            <person name="Singh A."/>
            <person name="Dalal V."/>
            <person name="Srivastava S."/>
            <person name="Dixit A."/>
            <person name="Pal A.K."/>
            <person name="Ghazi I.A."/>
            <person name="Yadav M."/>
            <person name="Pandit A."/>
            <person name="Bhargava A."/>
            <person name="Sureshbabu K."/>
            <person name="Batra K."/>
            <person name="Sharma T.R."/>
            <person name="Mohapatra T."/>
            <person name="Singh N.K."/>
            <person name="Messing J."/>
            <person name="Nelson A.B."/>
            <person name="Fuks G."/>
            <person name="Kavchok S."/>
            <person name="Keizer G."/>
            <person name="Linton E."/>
            <person name="Llaca V."/>
            <person name="Song R."/>
            <person name="Tanyolac B."/>
            <person name="Young S."/>
            <person name="Ho-Il K."/>
            <person name="Hahn J.H."/>
            <person name="Sangsakoo G."/>
            <person name="Vanavichit A."/>
            <person name="de Mattos Luiz.A.T."/>
            <person name="Zimmer P.D."/>
            <person name="Malone G."/>
            <person name="Dellagostin O."/>
            <person name="de Oliveira A.C."/>
            <person name="Bevan M."/>
            <person name="Bancroft I."/>
            <person name="Minx P."/>
            <person name="Cordum H."/>
            <person name="Wilson R."/>
            <person name="Cheng Z."/>
            <person name="Jin W."/>
            <person name="Jiang J."/>
            <person name="Leong S.A."/>
            <person name="Iwama H."/>
            <person name="Gojobori T."/>
            <person name="Itoh T."/>
            <person name="Niimura Y."/>
            <person name="Fujii Y."/>
            <person name="Habara T."/>
            <person name="Sakai H."/>
            <person name="Sato Y."/>
            <person name="Wilson G."/>
            <person name="Kumar K."/>
            <person name="McCouch S."/>
            <person name="Juretic N."/>
            <person name="Hoen D."/>
            <person name="Wright S."/>
            <person name="Bruskiewich R."/>
            <person name="Bureau T."/>
            <person name="Miyao A."/>
            <person name="Hirochika H."/>
            <person name="Nishikawa T."/>
            <person name="Kadowaki K."/>
            <person name="Sugiura M."/>
            <person name="Burr B."/>
            <person name="Sasaki T."/>
        </authorList>
    </citation>
    <scope>NUCLEOTIDE SEQUENCE [LARGE SCALE GENOMIC DNA]</scope>
    <source>
        <strain evidence="3">cv. Nipponbare</strain>
    </source>
</reference>
<sequence>MDEADAITAVGRALSPSRPTGRERGGGTAVTAVSAAPRRRCAKPARRVGEGKRERGHRERRRRRRWDGAVSAEPRRCRAEPARREGDGKGSGAGGGRGG</sequence>
<dbReference type="InParanoid" id="A0A0P0VIG1"/>
<name>A0A0P0VIG1_ORYSJ</name>
<reference evidence="2 3" key="3">
    <citation type="journal article" date="2013" name="Rice">
        <title>Improvement of the Oryza sativa Nipponbare reference genome using next generation sequence and optical map data.</title>
        <authorList>
            <person name="Kawahara Y."/>
            <person name="de la Bastide M."/>
            <person name="Hamilton J.P."/>
            <person name="Kanamori H."/>
            <person name="McCombie W.R."/>
            <person name="Ouyang S."/>
            <person name="Schwartz D.C."/>
            <person name="Tanaka T."/>
            <person name="Wu J."/>
            <person name="Zhou S."/>
            <person name="Childs K.L."/>
            <person name="Davidson R.M."/>
            <person name="Lin H."/>
            <person name="Quesada-Ocampo L."/>
            <person name="Vaillancourt B."/>
            <person name="Sakai H."/>
            <person name="Lee S.S."/>
            <person name="Kim J."/>
            <person name="Numa H."/>
            <person name="Itoh T."/>
            <person name="Buell C.R."/>
            <person name="Matsumoto T."/>
        </authorList>
    </citation>
    <scope>NUCLEOTIDE SEQUENCE [LARGE SCALE GENOMIC DNA]</scope>
    <source>
        <strain evidence="3">cv. Nipponbare</strain>
    </source>
</reference>
<gene>
    <name evidence="2" type="ordered locus">Os02g0435050</name>
    <name evidence="2" type="ORF">OSNPB_020435050</name>
</gene>
<feature type="compositionally biased region" description="Basic residues" evidence="1">
    <location>
        <begin position="37"/>
        <end position="46"/>
    </location>
</feature>
<evidence type="ECO:0000313" key="2">
    <source>
        <dbReference type="EMBL" id="BAS78454.1"/>
    </source>
</evidence>
<feature type="compositionally biased region" description="Gly residues" evidence="1">
    <location>
        <begin position="89"/>
        <end position="99"/>
    </location>
</feature>
<protein>
    <submittedName>
        <fullName evidence="2">Os02g0435050 protein</fullName>
    </submittedName>
</protein>
<organism evidence="2 3">
    <name type="scientific">Oryza sativa subsp. japonica</name>
    <name type="common">Rice</name>
    <dbReference type="NCBI Taxonomy" id="39947"/>
    <lineage>
        <taxon>Eukaryota</taxon>
        <taxon>Viridiplantae</taxon>
        <taxon>Streptophyta</taxon>
        <taxon>Embryophyta</taxon>
        <taxon>Tracheophyta</taxon>
        <taxon>Spermatophyta</taxon>
        <taxon>Magnoliopsida</taxon>
        <taxon>Liliopsida</taxon>
        <taxon>Poales</taxon>
        <taxon>Poaceae</taxon>
        <taxon>BOP clade</taxon>
        <taxon>Oryzoideae</taxon>
        <taxon>Oryzeae</taxon>
        <taxon>Oryzinae</taxon>
        <taxon>Oryza</taxon>
        <taxon>Oryza sativa</taxon>
    </lineage>
</organism>
<dbReference type="PaxDb" id="39947-A0A0P0VIG1"/>